<dbReference type="EnsemblMetazoa" id="ACHR001461-RA">
    <property type="protein sequence ID" value="ACHR001461-PA"/>
    <property type="gene ID" value="ACHR001461"/>
</dbReference>
<keyword evidence="9" id="KW-1185">Reference proteome</keyword>
<evidence type="ECO:0000313" key="9">
    <source>
        <dbReference type="Proteomes" id="UP000075881"/>
    </source>
</evidence>
<dbReference type="STRING" id="43041.A0A182JSH9"/>
<evidence type="ECO:0000256" key="2">
    <source>
        <dbReference type="ARBA" id="ARBA00006073"/>
    </source>
</evidence>
<evidence type="ECO:0000256" key="1">
    <source>
        <dbReference type="ARBA" id="ARBA00004173"/>
    </source>
</evidence>
<dbReference type="InterPro" id="IPR039927">
    <property type="entry name" value="Ribosomal_mL43"/>
</dbReference>
<evidence type="ECO:0000256" key="3">
    <source>
        <dbReference type="ARBA" id="ARBA00022980"/>
    </source>
</evidence>
<dbReference type="InterPro" id="IPR007741">
    <property type="entry name" value="Ribosomal_mL43/mS25/NADH_DH"/>
</dbReference>
<name>A0A182JSH9_9DIPT</name>
<keyword evidence="5" id="KW-0687">Ribonucleoprotein</keyword>
<dbReference type="PANTHER" id="PTHR21396">
    <property type="entry name" value="39S RIBOSOMAL PROTEIN L43"/>
    <property type="match status" value="1"/>
</dbReference>
<dbReference type="GO" id="GO:0005762">
    <property type="term" value="C:mitochondrial large ribosomal subunit"/>
    <property type="evidence" value="ECO:0007669"/>
    <property type="project" value="TreeGrafter"/>
</dbReference>
<dbReference type="Gene3D" id="3.40.30.10">
    <property type="entry name" value="Glutaredoxin"/>
    <property type="match status" value="1"/>
</dbReference>
<dbReference type="FunFam" id="3.40.30.10:FF:000257">
    <property type="entry name" value="39S ribosomal protein L43"/>
    <property type="match status" value="1"/>
</dbReference>
<keyword evidence="3" id="KW-0689">Ribosomal protein</keyword>
<comment type="similarity">
    <text evidence="2">Belongs to the mitochondrion-specific ribosomal protein mL43 family.</text>
</comment>
<organism evidence="8 9">
    <name type="scientific">Anopheles christyi</name>
    <dbReference type="NCBI Taxonomy" id="43041"/>
    <lineage>
        <taxon>Eukaryota</taxon>
        <taxon>Metazoa</taxon>
        <taxon>Ecdysozoa</taxon>
        <taxon>Arthropoda</taxon>
        <taxon>Hexapoda</taxon>
        <taxon>Insecta</taxon>
        <taxon>Pterygota</taxon>
        <taxon>Neoptera</taxon>
        <taxon>Endopterygota</taxon>
        <taxon>Diptera</taxon>
        <taxon>Nematocera</taxon>
        <taxon>Culicoidea</taxon>
        <taxon>Culicidae</taxon>
        <taxon>Anophelinae</taxon>
        <taxon>Anopheles</taxon>
    </lineage>
</organism>
<dbReference type="Proteomes" id="UP000075881">
    <property type="component" value="Unassembled WGS sequence"/>
</dbReference>
<dbReference type="PANTHER" id="PTHR21396:SF2">
    <property type="entry name" value="LARGE RIBOSOMAL SUBUNIT PROTEIN ML43"/>
    <property type="match status" value="1"/>
</dbReference>
<comment type="subcellular location">
    <subcellularLocation>
        <location evidence="1">Mitochondrion</location>
    </subcellularLocation>
</comment>
<reference evidence="8" key="2">
    <citation type="submission" date="2020-05" db="UniProtKB">
        <authorList>
            <consortium name="EnsemblMetazoa"/>
        </authorList>
    </citation>
    <scope>IDENTIFICATION</scope>
    <source>
        <strain evidence="8">ACHKN1017</strain>
    </source>
</reference>
<dbReference type="GO" id="GO:0032543">
    <property type="term" value="P:mitochondrial translation"/>
    <property type="evidence" value="ECO:0007669"/>
    <property type="project" value="InterPro"/>
</dbReference>
<dbReference type="AlphaFoldDB" id="A0A182JSH9"/>
<reference evidence="9" key="1">
    <citation type="submission" date="2013-03" db="EMBL/GenBank/DDBJ databases">
        <title>The Genome Sequence of Anopheles christyi ACHKN1017.</title>
        <authorList>
            <consortium name="The Broad Institute Genomics Platform"/>
            <person name="Neafsey D.E."/>
            <person name="Besansky N."/>
            <person name="Walker B."/>
            <person name="Young S.K."/>
            <person name="Zeng Q."/>
            <person name="Gargeya S."/>
            <person name="Fitzgerald M."/>
            <person name="Haas B."/>
            <person name="Abouelleil A."/>
            <person name="Allen A.W."/>
            <person name="Alvarado L."/>
            <person name="Arachchi H.M."/>
            <person name="Berlin A.M."/>
            <person name="Chapman S.B."/>
            <person name="Gainer-Dewar J."/>
            <person name="Goldberg J."/>
            <person name="Griggs A."/>
            <person name="Gujja S."/>
            <person name="Hansen M."/>
            <person name="Howarth C."/>
            <person name="Imamovic A."/>
            <person name="Ireland A."/>
            <person name="Larimer J."/>
            <person name="McCowan C."/>
            <person name="Murphy C."/>
            <person name="Pearson M."/>
            <person name="Poon T.W."/>
            <person name="Priest M."/>
            <person name="Roberts A."/>
            <person name="Saif S."/>
            <person name="Shea T."/>
            <person name="Sisk P."/>
            <person name="Sykes S."/>
            <person name="Wortman J."/>
            <person name="Nusbaum C."/>
            <person name="Birren B."/>
        </authorList>
    </citation>
    <scope>NUCLEOTIDE SEQUENCE [LARGE SCALE GENOMIC DNA]</scope>
    <source>
        <strain evidence="9">ACHKN1017</strain>
    </source>
</reference>
<dbReference type="VEuPathDB" id="VectorBase:ACHR001461"/>
<feature type="domain" description="Ribosomal protein/NADH dehydrogenase" evidence="7">
    <location>
        <begin position="37"/>
        <end position="110"/>
    </location>
</feature>
<dbReference type="GO" id="GO:0003735">
    <property type="term" value="F:structural constituent of ribosome"/>
    <property type="evidence" value="ECO:0007669"/>
    <property type="project" value="InterPro"/>
</dbReference>
<proteinExistence type="inferred from homology"/>
<evidence type="ECO:0000256" key="6">
    <source>
        <dbReference type="ARBA" id="ARBA00035188"/>
    </source>
</evidence>
<evidence type="ECO:0000256" key="5">
    <source>
        <dbReference type="ARBA" id="ARBA00023274"/>
    </source>
</evidence>
<dbReference type="SMART" id="SM00916">
    <property type="entry name" value="L51_S25_CI-B8"/>
    <property type="match status" value="1"/>
</dbReference>
<sequence length="192" mass="22034">MSNSHLFLKSGFPRAPLQNGIGRYVCQLQRITLKYCKTSGSSKGMREFLEQELVDFSRTNPGVVVYVKPRRHRTAVMSAEFLNGERTWINCRNNTREEIAKWIQVLKQSNGRAEEMRLRKHWHTDVPSVQGAWTPFTHRHPSANVTEFPCKELSELKLDEPSATEKLMELYLAQQNKTEAAGNSVARSEEAK</sequence>
<evidence type="ECO:0000256" key="4">
    <source>
        <dbReference type="ARBA" id="ARBA00023128"/>
    </source>
</evidence>
<evidence type="ECO:0000259" key="7">
    <source>
        <dbReference type="SMART" id="SM00916"/>
    </source>
</evidence>
<protein>
    <recommendedName>
        <fullName evidence="6">Large ribosomal subunit protein mL43</fullName>
    </recommendedName>
</protein>
<accession>A0A182JSH9</accession>
<dbReference type="InterPro" id="IPR036249">
    <property type="entry name" value="Thioredoxin-like_sf"/>
</dbReference>
<dbReference type="SUPFAM" id="SSF52833">
    <property type="entry name" value="Thioredoxin-like"/>
    <property type="match status" value="1"/>
</dbReference>
<evidence type="ECO:0000313" key="8">
    <source>
        <dbReference type="EnsemblMetazoa" id="ACHR001461-PA"/>
    </source>
</evidence>
<dbReference type="Pfam" id="PF05047">
    <property type="entry name" value="L51_S25_CI-B8"/>
    <property type="match status" value="1"/>
</dbReference>
<keyword evidence="4" id="KW-0496">Mitochondrion</keyword>